<feature type="domain" description="Reverse transcriptase Ty1/copia-type" evidence="2">
    <location>
        <begin position="145"/>
        <end position="237"/>
    </location>
</feature>
<dbReference type="InterPro" id="IPR043502">
    <property type="entry name" value="DNA/RNA_pol_sf"/>
</dbReference>
<dbReference type="Pfam" id="PF07727">
    <property type="entry name" value="RVT_2"/>
    <property type="match status" value="2"/>
</dbReference>
<reference evidence="3" key="1">
    <citation type="journal article" date="2022" name="Int. J. Mol. Sci.">
        <title>Draft Genome of Tanacetum Coccineum: Genomic Comparison of Closely Related Tanacetum-Family Plants.</title>
        <authorList>
            <person name="Yamashiro T."/>
            <person name="Shiraishi A."/>
            <person name="Nakayama K."/>
            <person name="Satake H."/>
        </authorList>
    </citation>
    <scope>NUCLEOTIDE SEQUENCE</scope>
</reference>
<name>A0ABQ5I7T1_9ASTR</name>
<dbReference type="InterPro" id="IPR013103">
    <property type="entry name" value="RVT_2"/>
</dbReference>
<evidence type="ECO:0000256" key="1">
    <source>
        <dbReference type="SAM" id="MobiDB-lite"/>
    </source>
</evidence>
<reference evidence="3" key="2">
    <citation type="submission" date="2022-01" db="EMBL/GenBank/DDBJ databases">
        <authorList>
            <person name="Yamashiro T."/>
            <person name="Shiraishi A."/>
            <person name="Satake H."/>
            <person name="Nakayama K."/>
        </authorList>
    </citation>
    <scope>NUCLEOTIDE SEQUENCE</scope>
</reference>
<evidence type="ECO:0000259" key="2">
    <source>
        <dbReference type="Pfam" id="PF07727"/>
    </source>
</evidence>
<feature type="domain" description="Reverse transcriptase Ty1/copia-type" evidence="2">
    <location>
        <begin position="84"/>
        <end position="143"/>
    </location>
</feature>
<dbReference type="PANTHER" id="PTHR11439">
    <property type="entry name" value="GAG-POL-RELATED RETROTRANSPOSON"/>
    <property type="match status" value="1"/>
</dbReference>
<dbReference type="CDD" id="cd09272">
    <property type="entry name" value="RNase_HI_RT_Ty1"/>
    <property type="match status" value="1"/>
</dbReference>
<dbReference type="Proteomes" id="UP001151760">
    <property type="component" value="Unassembled WGS sequence"/>
</dbReference>
<protein>
    <submittedName>
        <fullName evidence="3">Ribonuclease H-like domain-containing protein</fullName>
    </submittedName>
</protein>
<comment type="caution">
    <text evidence="3">The sequence shown here is derived from an EMBL/GenBank/DDBJ whole genome shotgun (WGS) entry which is preliminary data.</text>
</comment>
<feature type="region of interest" description="Disordered" evidence="1">
    <location>
        <begin position="31"/>
        <end position="77"/>
    </location>
</feature>
<evidence type="ECO:0000313" key="3">
    <source>
        <dbReference type="EMBL" id="GJT95759.1"/>
    </source>
</evidence>
<dbReference type="EMBL" id="BQNB010020419">
    <property type="protein sequence ID" value="GJT95759.1"/>
    <property type="molecule type" value="Genomic_DNA"/>
</dbReference>
<organism evidence="3 4">
    <name type="scientific">Tanacetum coccineum</name>
    <dbReference type="NCBI Taxonomy" id="301880"/>
    <lineage>
        <taxon>Eukaryota</taxon>
        <taxon>Viridiplantae</taxon>
        <taxon>Streptophyta</taxon>
        <taxon>Embryophyta</taxon>
        <taxon>Tracheophyta</taxon>
        <taxon>Spermatophyta</taxon>
        <taxon>Magnoliopsida</taxon>
        <taxon>eudicotyledons</taxon>
        <taxon>Gunneridae</taxon>
        <taxon>Pentapetalae</taxon>
        <taxon>asterids</taxon>
        <taxon>campanulids</taxon>
        <taxon>Asterales</taxon>
        <taxon>Asteraceae</taxon>
        <taxon>Asteroideae</taxon>
        <taxon>Anthemideae</taxon>
        <taxon>Anthemidinae</taxon>
        <taxon>Tanacetum</taxon>
    </lineage>
</organism>
<accession>A0ABQ5I7T1</accession>
<sequence length="550" mass="62187">MSNDNTEFSKSSENINNDISTLIFFDNFESETTAKTPLSPNDDEKGPSGRDGNVHQPVPDSENQPGHGDQHFATPIDDENPFEAMELCDLPAGRKPIGSKWVYRIKYMSSGEIERFKARLVAKGFGPKEGIDYEEMFSPVVKMGTEVYMLPPPGFSKTNENKVYKLKKSLYGLKQAPKQWNHKLTEALRDAGFVQSKSDHSLFVKNDGSVSLYVLVYVDDFVITGNNELEIENFKNKPVMTPLPENIVLAHKESENDKFFVNFTNYQRLVGKLVYLTLTRSDISYVVYCLSQHMHSPLKSHLDIAMRVLKYLKLAPGYGIQFSKRNSVFDINAFSNSDWAKCPVTRRSVSGYCVFVNECLVSWKSKKQSTLSRSSAEAEYRSMASVTCEIMWILKIIKDLNVDNLIPANLYCNNKSAIQIAANPVMHKITKHFDLDVYLVREKVSSGLIKTMKVDSRENVADILTKALGLYQHSYLVKKFGSMDKVNDIVDEICGFWLRMDLDTFTFGSMGSFSYVLDGKGNLMLSRLLILLGLKELKLLGLLILDKAVM</sequence>
<proteinExistence type="predicted"/>
<keyword evidence="4" id="KW-1185">Reference proteome</keyword>
<dbReference type="SUPFAM" id="SSF56672">
    <property type="entry name" value="DNA/RNA polymerases"/>
    <property type="match status" value="1"/>
</dbReference>
<evidence type="ECO:0000313" key="4">
    <source>
        <dbReference type="Proteomes" id="UP001151760"/>
    </source>
</evidence>
<dbReference type="PANTHER" id="PTHR11439:SF508">
    <property type="entry name" value="RNA-DIRECTED DNA POLYMERASE"/>
    <property type="match status" value="1"/>
</dbReference>
<gene>
    <name evidence="3" type="ORF">Tco_1091277</name>
</gene>